<name>A0A8K0EPV5_BRALA</name>
<dbReference type="PANTHER" id="PTHR24171">
    <property type="entry name" value="ANKYRIN REPEAT DOMAIN-CONTAINING PROTEIN 39-RELATED"/>
    <property type="match status" value="1"/>
</dbReference>
<dbReference type="GO" id="GO:0085020">
    <property type="term" value="P:protein K6-linked ubiquitination"/>
    <property type="evidence" value="ECO:0007669"/>
    <property type="project" value="TreeGrafter"/>
</dbReference>
<evidence type="ECO:0000313" key="6">
    <source>
        <dbReference type="Proteomes" id="UP000838412"/>
    </source>
</evidence>
<dbReference type="GO" id="GO:0070531">
    <property type="term" value="C:BRCA1-A complex"/>
    <property type="evidence" value="ECO:0007669"/>
    <property type="project" value="TreeGrafter"/>
</dbReference>
<evidence type="ECO:0000256" key="2">
    <source>
        <dbReference type="ARBA" id="ARBA00023043"/>
    </source>
</evidence>
<dbReference type="Proteomes" id="UP000838412">
    <property type="component" value="Chromosome 4"/>
</dbReference>
<dbReference type="EMBL" id="OV696689">
    <property type="protein sequence ID" value="CAH1264210.1"/>
    <property type="molecule type" value="Genomic_DNA"/>
</dbReference>
<feature type="compositionally biased region" description="Acidic residues" evidence="4">
    <location>
        <begin position="49"/>
        <end position="69"/>
    </location>
</feature>
<protein>
    <submittedName>
        <fullName evidence="5">ANKRD49 protein</fullName>
    </submittedName>
</protein>
<dbReference type="GO" id="GO:0031436">
    <property type="term" value="C:BRCA1-BARD1 complex"/>
    <property type="evidence" value="ECO:0007669"/>
    <property type="project" value="TreeGrafter"/>
</dbReference>
<feature type="repeat" description="ANK" evidence="3">
    <location>
        <begin position="187"/>
        <end position="219"/>
    </location>
</feature>
<feature type="region of interest" description="Disordered" evidence="4">
    <location>
        <begin position="24"/>
        <end position="88"/>
    </location>
</feature>
<evidence type="ECO:0000256" key="4">
    <source>
        <dbReference type="SAM" id="MobiDB-lite"/>
    </source>
</evidence>
<dbReference type="InterPro" id="IPR036770">
    <property type="entry name" value="Ankyrin_rpt-contain_sf"/>
</dbReference>
<dbReference type="GO" id="GO:0004842">
    <property type="term" value="F:ubiquitin-protein transferase activity"/>
    <property type="evidence" value="ECO:0007669"/>
    <property type="project" value="TreeGrafter"/>
</dbReference>
<dbReference type="PROSITE" id="PS50297">
    <property type="entry name" value="ANK_REP_REGION"/>
    <property type="match status" value="3"/>
</dbReference>
<keyword evidence="6" id="KW-1185">Reference proteome</keyword>
<dbReference type="OrthoDB" id="5954332at2759"/>
<dbReference type="SUPFAM" id="SSF48403">
    <property type="entry name" value="Ankyrin repeat"/>
    <property type="match status" value="1"/>
</dbReference>
<dbReference type="SMART" id="SM00248">
    <property type="entry name" value="ANK"/>
    <property type="match status" value="3"/>
</dbReference>
<sequence>MSEEESPPLVEVGMLAMAAVSITQPDSNCSDEEDADHICKKSRVKTYQEDPEEGYEPDISSGDDMDELDKQEQGQSAGFSTPLEKLPCSVPENKWKSVWASSSSEDSDDSTGGDDGDLEHLRKRVIRESEARNYDVVAQLLDSEPKLLTAADSDGYILLHKAAYLGDMTLVKEILERGADIKAKTHDGWQPLHSACRWNHVDVASLLLQAGADVNATSSGGNTPLHVAASNANAKQALVLLLSNRYIDPNILNDSSESAFDLARRSGPHYHLFEMVEDSLDVDGRGMSFTHFSEAMGIESVGESDRKLAGRNGITSKTDEST</sequence>
<dbReference type="Pfam" id="PF12796">
    <property type="entry name" value="Ank_2"/>
    <property type="match status" value="1"/>
</dbReference>
<evidence type="ECO:0000256" key="3">
    <source>
        <dbReference type="PROSITE-ProRule" id="PRU00023"/>
    </source>
</evidence>
<evidence type="ECO:0000256" key="1">
    <source>
        <dbReference type="ARBA" id="ARBA00022737"/>
    </source>
</evidence>
<evidence type="ECO:0000313" key="5">
    <source>
        <dbReference type="EMBL" id="CAH1264210.1"/>
    </source>
</evidence>
<keyword evidence="1" id="KW-0677">Repeat</keyword>
<feature type="repeat" description="ANK" evidence="3">
    <location>
        <begin position="154"/>
        <end position="186"/>
    </location>
</feature>
<reference evidence="5" key="1">
    <citation type="submission" date="2022-01" db="EMBL/GenBank/DDBJ databases">
        <authorList>
            <person name="Braso-Vives M."/>
        </authorList>
    </citation>
    <scope>NUCLEOTIDE SEQUENCE</scope>
</reference>
<dbReference type="InterPro" id="IPR002110">
    <property type="entry name" value="Ankyrin_rpt"/>
</dbReference>
<dbReference type="PROSITE" id="PS50088">
    <property type="entry name" value="ANK_REPEAT"/>
    <property type="match status" value="3"/>
</dbReference>
<proteinExistence type="predicted"/>
<dbReference type="PANTHER" id="PTHR24171:SF8">
    <property type="entry name" value="BRCA1-ASSOCIATED RING DOMAIN PROTEIN 1"/>
    <property type="match status" value="1"/>
</dbReference>
<feature type="repeat" description="ANK" evidence="3">
    <location>
        <begin position="220"/>
        <end position="254"/>
    </location>
</feature>
<organism evidence="5 6">
    <name type="scientific">Branchiostoma lanceolatum</name>
    <name type="common">Common lancelet</name>
    <name type="synonym">Amphioxus lanceolatum</name>
    <dbReference type="NCBI Taxonomy" id="7740"/>
    <lineage>
        <taxon>Eukaryota</taxon>
        <taxon>Metazoa</taxon>
        <taxon>Chordata</taxon>
        <taxon>Cephalochordata</taxon>
        <taxon>Leptocardii</taxon>
        <taxon>Amphioxiformes</taxon>
        <taxon>Branchiostomatidae</taxon>
        <taxon>Branchiostoma</taxon>
    </lineage>
</organism>
<keyword evidence="2 3" id="KW-0040">ANK repeat</keyword>
<accession>A0A8K0EPV5</accession>
<gene>
    <name evidence="5" type="primary">ANKRD49</name>
    <name evidence="5" type="ORF">BLAG_LOCUS18650</name>
</gene>
<dbReference type="AlphaFoldDB" id="A0A8K0EPV5"/>
<feature type="region of interest" description="Disordered" evidence="4">
    <location>
        <begin position="303"/>
        <end position="322"/>
    </location>
</feature>
<dbReference type="Gene3D" id="1.25.40.20">
    <property type="entry name" value="Ankyrin repeat-containing domain"/>
    <property type="match status" value="1"/>
</dbReference>